<protein>
    <submittedName>
        <fullName evidence="2">Speckle targeted PIP5K1A-regulated poly(A) polymerase</fullName>
    </submittedName>
</protein>
<dbReference type="SUPFAM" id="SSF81631">
    <property type="entry name" value="PAP/OAS1 substrate-binding domain"/>
    <property type="match status" value="1"/>
</dbReference>
<dbReference type="EMBL" id="LNIX01000004">
    <property type="protein sequence ID" value="OXA55318.1"/>
    <property type="molecule type" value="Genomic_DNA"/>
</dbReference>
<feature type="region of interest" description="Disordered" evidence="1">
    <location>
        <begin position="603"/>
        <end position="649"/>
    </location>
</feature>
<reference evidence="2 3" key="1">
    <citation type="submission" date="2015-12" db="EMBL/GenBank/DDBJ databases">
        <title>The genome of Folsomia candida.</title>
        <authorList>
            <person name="Faddeeva A."/>
            <person name="Derks M.F."/>
            <person name="Anvar Y."/>
            <person name="Smit S."/>
            <person name="Van Straalen N."/>
            <person name="Roelofs D."/>
        </authorList>
    </citation>
    <scope>NUCLEOTIDE SEQUENCE [LARGE SCALE GENOMIC DNA]</scope>
    <source>
        <strain evidence="2 3">VU population</strain>
        <tissue evidence="2">Whole body</tissue>
    </source>
</reference>
<dbReference type="Gene3D" id="1.10.1410.10">
    <property type="match status" value="1"/>
</dbReference>
<dbReference type="PANTHER" id="PTHR12271:SF40">
    <property type="entry name" value="POLY(A) RNA POLYMERASE GLD2"/>
    <property type="match status" value="1"/>
</dbReference>
<dbReference type="PANTHER" id="PTHR12271">
    <property type="entry name" value="POLY A POLYMERASE CID PAP -RELATED"/>
    <property type="match status" value="1"/>
</dbReference>
<evidence type="ECO:0000256" key="1">
    <source>
        <dbReference type="SAM" id="MobiDB-lite"/>
    </source>
</evidence>
<keyword evidence="3" id="KW-1185">Reference proteome</keyword>
<accession>A0A226EDK5</accession>
<dbReference type="OrthoDB" id="407432at2759"/>
<proteinExistence type="predicted"/>
<comment type="caution">
    <text evidence="2">The sequence shown here is derived from an EMBL/GenBank/DDBJ whole genome shotgun (WGS) entry which is preliminary data.</text>
</comment>
<feature type="region of interest" description="Disordered" evidence="1">
    <location>
        <begin position="964"/>
        <end position="991"/>
    </location>
</feature>
<evidence type="ECO:0000313" key="3">
    <source>
        <dbReference type="Proteomes" id="UP000198287"/>
    </source>
</evidence>
<gene>
    <name evidence="2" type="ORF">Fcan01_10074</name>
</gene>
<organism evidence="2 3">
    <name type="scientific">Folsomia candida</name>
    <name type="common">Springtail</name>
    <dbReference type="NCBI Taxonomy" id="158441"/>
    <lineage>
        <taxon>Eukaryota</taxon>
        <taxon>Metazoa</taxon>
        <taxon>Ecdysozoa</taxon>
        <taxon>Arthropoda</taxon>
        <taxon>Hexapoda</taxon>
        <taxon>Collembola</taxon>
        <taxon>Entomobryomorpha</taxon>
        <taxon>Isotomoidea</taxon>
        <taxon>Isotomidae</taxon>
        <taxon>Proisotominae</taxon>
        <taxon>Folsomia</taxon>
    </lineage>
</organism>
<evidence type="ECO:0000313" key="2">
    <source>
        <dbReference type="EMBL" id="OXA55318.1"/>
    </source>
</evidence>
<dbReference type="GO" id="GO:0016779">
    <property type="term" value="F:nucleotidyltransferase activity"/>
    <property type="evidence" value="ECO:0007669"/>
    <property type="project" value="TreeGrafter"/>
</dbReference>
<dbReference type="Proteomes" id="UP000198287">
    <property type="component" value="Unassembled WGS sequence"/>
</dbReference>
<sequence length="991" mass="113935">MAPSTPHRCSVCNFLTCNYNQWLVHISTWLHQEALFNTHGHGEAELELPHVRDKVIIASRIPKSTPLIDIAKHFSNCGAIVNLIIGGKEENLEDVHGIMEPTKQIIVIFGERAAVRKTIQDQNVQWLWGKMIEIRALFDGQDLWGGRRQSPAVESRMSLGSTSSDRQSLASSAVSSPVLQFSPYSNNCEDQSLNQCQSLVHQIKEDLSGVTLEQQVDGFCKLAGLSSDQLVKLANIGQELLQILLPNFNECTIFPVGPTFLGVATEFDTMCLAVDPFGKMNSDRAVIFCDNESQEAVADEIYRLLKQQQYNLKFCIDVDINLSKISFPTKNKIKKITFIHKNSGVRCSIIVENYLAIQDTKIIKFLTSLDPRFHEILSLVNFWGHYYNVLHTEGEVFQNHALIWMLLSFMSYAKVIPTVNELYVLNKSPLILENIDIGYSDDVNLLSSAVPPMMDDPTIKTFSIIALLKNFFEFYAKADLKRFVVCPAVGQLVPVTAFGKVIKNSFPEEIKKRYLFGNNGATRVEKFYIGSPMGLQHPLDLVSNLTRDVTFEEVRRFQSLCAATTIKLGKILETESNDVMSIFLNLEEESNLDVFGNLSLSSSTNQDDISDQSDHESTTPLDVTPGPIEPPVVEESSWEMDTEDEENPLDDNRAYLTQLRRGKVRVNQSLRNYFERAISEIEGSDEIILMDVRKKFQTLWVQYVLEFNSVFWSKCFGFELEGMSLELPDFSKTTDEIIESLTIKERFDSIPTENGKSSLEFQCSTNNSISDLLYKKKVWKAKFLHSHIRPLWALITDHVTSKSIEEIDLTCVTKRVPLSILRRMEFNCRLDITFDLRGENDLPKNEFMATVVNITLKDTSYNENCRVLRNKKLRFLLSVYEKLAMKYCNWRVKQWIGSCKDVEYKAFDDSYKQEKRQTQRERNGHPRWRKFKRKWALILKEREEFQERMEVATELDKRDALIRDKRQQEREETGKKEESLRKKIKFTDDDD</sequence>
<dbReference type="AlphaFoldDB" id="A0A226EDK5"/>
<dbReference type="GO" id="GO:0031123">
    <property type="term" value="P:RNA 3'-end processing"/>
    <property type="evidence" value="ECO:0007669"/>
    <property type="project" value="TreeGrafter"/>
</dbReference>
<feature type="compositionally biased region" description="Acidic residues" evidence="1">
    <location>
        <begin position="636"/>
        <end position="649"/>
    </location>
</feature>
<name>A0A226EDK5_FOLCA</name>